<name>A0A1I6QL91_9BACL</name>
<dbReference type="EMBL" id="FPAA01000003">
    <property type="protein sequence ID" value="SFS53150.1"/>
    <property type="molecule type" value="Genomic_DNA"/>
</dbReference>
<evidence type="ECO:0000313" key="4">
    <source>
        <dbReference type="EMBL" id="SFS53150.1"/>
    </source>
</evidence>
<protein>
    <submittedName>
        <fullName evidence="4">D-amino-acid dehydrogenase/Ca-activated chloride channel family protein</fullName>
    </submittedName>
</protein>
<keyword evidence="2" id="KW-0732">Signal</keyword>
<evidence type="ECO:0000256" key="1">
    <source>
        <dbReference type="SAM" id="MobiDB-lite"/>
    </source>
</evidence>
<proteinExistence type="predicted"/>
<dbReference type="Gene3D" id="3.40.50.410">
    <property type="entry name" value="von Willebrand factor, type A domain"/>
    <property type="match status" value="2"/>
</dbReference>
<dbReference type="Pfam" id="PF00092">
    <property type="entry name" value="VWA"/>
    <property type="match status" value="1"/>
</dbReference>
<keyword evidence="5" id="KW-1185">Reference proteome</keyword>
<feature type="signal peptide" evidence="2">
    <location>
        <begin position="1"/>
        <end position="30"/>
    </location>
</feature>
<feature type="chain" id="PRO_5009303931" evidence="2">
    <location>
        <begin position="31"/>
        <end position="450"/>
    </location>
</feature>
<dbReference type="SMART" id="SM00327">
    <property type="entry name" value="VWA"/>
    <property type="match status" value="1"/>
</dbReference>
<reference evidence="5" key="1">
    <citation type="submission" date="2016-10" db="EMBL/GenBank/DDBJ databases">
        <authorList>
            <person name="Varghese N."/>
            <person name="Submissions S."/>
        </authorList>
    </citation>
    <scope>NUCLEOTIDE SEQUENCE [LARGE SCALE GENOMIC DNA]</scope>
    <source>
        <strain evidence="5">DSM 45789</strain>
    </source>
</reference>
<dbReference type="PROSITE" id="PS50234">
    <property type="entry name" value="VWFA"/>
    <property type="match status" value="1"/>
</dbReference>
<evidence type="ECO:0000259" key="3">
    <source>
        <dbReference type="PROSITE" id="PS50234"/>
    </source>
</evidence>
<dbReference type="AlphaFoldDB" id="A0A1I6QL91"/>
<sequence>MQRLVCFAIMISLLMVSGCSMLMDSSPKNAAQNDRDQHVKKSSKKQPALLKVEVPDELIGLNVLAGPGKYNGDTYDVNQVKKEVDHFPKNLTAEQYLVKFLALIGEDYRPYIKLNNDFNTLARQNDQEPGGIRSAKLPQGKKVNVEVLFDSSGSMAGKVEGGVKMDLAKQAVEKFSSQLPSDVNVALRVYGHKGSNSKSQKEISCKSTDVVYSFGPYQDKKFQQSLNKFHPAGWTPLADSIRAAAKDLEEENGDNVENIIYVVSDGEETCGGDPVAEARKLNGSNTDTIINIVGFDVDNAGQRALKKVADAGGGKYSKVNSKEALNEYFEGEKARLISEWEKWESRNVEDSYQTESEKINALESNEKKMVDLAELEERRIRGYTEYMESKGWDDRVTIDIRSINSLRGIDLRNYARNTGIELRNEVRNHELDRRNETREKALNKRNKLRE</sequence>
<gene>
    <name evidence="4" type="ORF">SAMN05444972_103220</name>
</gene>
<feature type="domain" description="VWFA" evidence="3">
    <location>
        <begin position="144"/>
        <end position="332"/>
    </location>
</feature>
<evidence type="ECO:0000313" key="5">
    <source>
        <dbReference type="Proteomes" id="UP000198660"/>
    </source>
</evidence>
<dbReference type="RefSeq" id="WP_176391905.1">
    <property type="nucleotide sequence ID" value="NZ_FPAA01000003.1"/>
</dbReference>
<dbReference type="SUPFAM" id="SSF53300">
    <property type="entry name" value="vWA-like"/>
    <property type="match status" value="1"/>
</dbReference>
<accession>A0A1I6QL91</accession>
<evidence type="ECO:0000256" key="2">
    <source>
        <dbReference type="SAM" id="SignalP"/>
    </source>
</evidence>
<organism evidence="4 5">
    <name type="scientific">Marininema halotolerans</name>
    <dbReference type="NCBI Taxonomy" id="1155944"/>
    <lineage>
        <taxon>Bacteria</taxon>
        <taxon>Bacillati</taxon>
        <taxon>Bacillota</taxon>
        <taxon>Bacilli</taxon>
        <taxon>Bacillales</taxon>
        <taxon>Thermoactinomycetaceae</taxon>
        <taxon>Marininema</taxon>
    </lineage>
</organism>
<dbReference type="InterPro" id="IPR036465">
    <property type="entry name" value="vWFA_dom_sf"/>
</dbReference>
<dbReference type="Proteomes" id="UP000198660">
    <property type="component" value="Unassembled WGS sequence"/>
</dbReference>
<feature type="region of interest" description="Disordered" evidence="1">
    <location>
        <begin position="27"/>
        <end position="46"/>
    </location>
</feature>
<dbReference type="PROSITE" id="PS51257">
    <property type="entry name" value="PROKAR_LIPOPROTEIN"/>
    <property type="match status" value="1"/>
</dbReference>
<dbReference type="InterPro" id="IPR002035">
    <property type="entry name" value="VWF_A"/>
</dbReference>